<protein>
    <submittedName>
        <fullName evidence="1">Uncharacterized protein</fullName>
    </submittedName>
</protein>
<dbReference type="EMBL" id="CM045879">
    <property type="protein sequence ID" value="KAI7938997.1"/>
    <property type="molecule type" value="Genomic_DNA"/>
</dbReference>
<comment type="caution">
    <text evidence="1">The sequence shown here is derived from an EMBL/GenBank/DDBJ whole genome shotgun (WGS) entry which is preliminary data.</text>
</comment>
<accession>A0ACC0DU49</accession>
<name>A0ACC0DU49_9BASI</name>
<evidence type="ECO:0000313" key="2">
    <source>
        <dbReference type="Proteomes" id="UP001060170"/>
    </source>
</evidence>
<reference evidence="1 2" key="3">
    <citation type="journal article" date="2022" name="Microbiol. Spectr.">
        <title>Folding features and dynamics of 3D genome architecture in plant fungal pathogens.</title>
        <authorList>
            <person name="Xia C."/>
        </authorList>
    </citation>
    <scope>NUCLEOTIDE SEQUENCE [LARGE SCALE GENOMIC DNA]</scope>
    <source>
        <strain evidence="1 2">93-210</strain>
    </source>
</reference>
<organism evidence="1 2">
    <name type="scientific">Puccinia striiformis f. sp. tritici</name>
    <dbReference type="NCBI Taxonomy" id="168172"/>
    <lineage>
        <taxon>Eukaryota</taxon>
        <taxon>Fungi</taxon>
        <taxon>Dikarya</taxon>
        <taxon>Basidiomycota</taxon>
        <taxon>Pucciniomycotina</taxon>
        <taxon>Pucciniomycetes</taxon>
        <taxon>Pucciniales</taxon>
        <taxon>Pucciniaceae</taxon>
        <taxon>Puccinia</taxon>
    </lineage>
</organism>
<gene>
    <name evidence="1" type="ORF">MJO28_014576</name>
</gene>
<reference evidence="2" key="1">
    <citation type="journal article" date="2018" name="BMC Genomics">
        <title>Genomic insights into host adaptation between the wheat stripe rust pathogen (Puccinia striiformis f. sp. tritici) and the barley stripe rust pathogen (Puccinia striiformis f. sp. hordei).</title>
        <authorList>
            <person name="Xia C."/>
            <person name="Wang M."/>
            <person name="Yin C."/>
            <person name="Cornejo O.E."/>
            <person name="Hulbert S.H."/>
            <person name="Chen X."/>
        </authorList>
    </citation>
    <scope>NUCLEOTIDE SEQUENCE [LARGE SCALE GENOMIC DNA]</scope>
    <source>
        <strain evidence="2">93-210</strain>
    </source>
</reference>
<sequence length="879" mass="96197">MSGTDEYYVPGGELPFARIRGEDDPESDGSDTPPANGTGLVLPFNQSEESLKSLYHKSQTGVEEGRVSAAAAALEQAERERATNQAYLYSKANKGILARNRERRDGHAGRLAERKATAEADSLSSITERPQPAAGGSGTFTVPTEPVEEDDMSFNDIFGGGPPAGPTTTAPEMPAKKPLTGGKIRPKDHPHVKLDSTDLQKFLERYEKAAAMEGVNSRGMAMQIGNFVESNEDLVDIEEMEGYKAEDWEELKKEMLAKWGEGGQHYEEGDLLKLATERHRAGGISTVEVYREYTAAFDRVLRYLNKNEIVIGISGTVKRYYLRAFKESDREKIHRQLLIKGLIATAVDGRVTALPEMDVICDAITRELQLGRMMKEGGSVTEKTEPAPAGTGQKSAEPVTRADLSELTKQMRDMRLFMHRTATSAPFRRPDPVTVSSAGPSGTTPAPVAQPPYPSGPNFVPGPPAGLGGPTTMAPGPWNPFVPSGPRKCEYCLAEDHWRSKCPDFTLALNSGWVRISNRIVYWPNWERLVSDNPKEAVMRRLVELGILPAPARQEGEVSTHVSKIAGAKWRPPVVAAEVRTIRASEAAGLGERFQPMDVDSVPKTARTKDSPPHLSASPAKKKATELAKKALGMDHPVALTMKELAIISPLMAGELIKALKECAGPEFQEKEHSGNTTRTADVRNAEVTPRVADLDLLPTSSVSVPLGFVWMKIADQTAWAMIDSGSMINIIPTELANAACLTLQKTSTSIRTMGGFKQEVDGVVEKQEIEVAKTRMALSFLVTKAPDVILGRPFHSCSPITPSWLSTKPEEKKCSGWRTGRETSSKLRSASHKVGSGRHRRRRRNGAISVASLLRRIFRCRPSYPGRRSFEFTRTADI</sequence>
<evidence type="ECO:0000313" key="1">
    <source>
        <dbReference type="EMBL" id="KAI7938997.1"/>
    </source>
</evidence>
<reference evidence="2" key="2">
    <citation type="journal article" date="2018" name="Mol. Plant Microbe Interact.">
        <title>Genome sequence resources for the wheat stripe rust pathogen (Puccinia striiformis f. sp. tritici) and the barley stripe rust pathogen (Puccinia striiformis f. sp. hordei).</title>
        <authorList>
            <person name="Xia C."/>
            <person name="Wang M."/>
            <person name="Yin C."/>
            <person name="Cornejo O.E."/>
            <person name="Hulbert S.H."/>
            <person name="Chen X."/>
        </authorList>
    </citation>
    <scope>NUCLEOTIDE SEQUENCE [LARGE SCALE GENOMIC DNA]</scope>
    <source>
        <strain evidence="2">93-210</strain>
    </source>
</reference>
<dbReference type="Proteomes" id="UP001060170">
    <property type="component" value="Chromosome 15"/>
</dbReference>
<keyword evidence="2" id="KW-1185">Reference proteome</keyword>
<proteinExistence type="predicted"/>